<organism evidence="2">
    <name type="scientific">Dichomitus squalens</name>
    <dbReference type="NCBI Taxonomy" id="114155"/>
    <lineage>
        <taxon>Eukaryota</taxon>
        <taxon>Fungi</taxon>
        <taxon>Dikarya</taxon>
        <taxon>Basidiomycota</taxon>
        <taxon>Agaricomycotina</taxon>
        <taxon>Agaricomycetes</taxon>
        <taxon>Polyporales</taxon>
        <taxon>Polyporaceae</taxon>
        <taxon>Dichomitus</taxon>
    </lineage>
</organism>
<gene>
    <name evidence="2" type="ORF">BD311DRAFT_660197</name>
</gene>
<sequence>MLRSIATSRARPKSARRAGMSKSNLRRIEGALTSSGHRRSETRRLSSRFLTCVGREHLPTSHLNYQRCLRSKNGFRIPRRRLR</sequence>
<dbReference type="EMBL" id="ML143410">
    <property type="protein sequence ID" value="TBU29844.1"/>
    <property type="molecule type" value="Genomic_DNA"/>
</dbReference>
<dbReference type="Proteomes" id="UP000292957">
    <property type="component" value="Unassembled WGS sequence"/>
</dbReference>
<name>A0A4Q9MQ02_9APHY</name>
<feature type="region of interest" description="Disordered" evidence="1">
    <location>
        <begin position="1"/>
        <end position="43"/>
    </location>
</feature>
<accession>A0A4Q9MQ02</accession>
<reference evidence="2" key="1">
    <citation type="submission" date="2019-01" db="EMBL/GenBank/DDBJ databases">
        <title>Draft genome sequences of three monokaryotic isolates of the white-rot basidiomycete fungus Dichomitus squalens.</title>
        <authorList>
            <consortium name="DOE Joint Genome Institute"/>
            <person name="Lopez S.C."/>
            <person name="Andreopoulos B."/>
            <person name="Pangilinan J."/>
            <person name="Lipzen A."/>
            <person name="Riley R."/>
            <person name="Ahrendt S."/>
            <person name="Ng V."/>
            <person name="Barry K."/>
            <person name="Daum C."/>
            <person name="Grigoriev I.V."/>
            <person name="Hilden K.S."/>
            <person name="Makela M.R."/>
            <person name="de Vries R.P."/>
        </authorList>
    </citation>
    <scope>NUCLEOTIDE SEQUENCE [LARGE SCALE GENOMIC DNA]</scope>
    <source>
        <strain evidence="2">OM18370.1</strain>
    </source>
</reference>
<proteinExistence type="predicted"/>
<evidence type="ECO:0000313" key="2">
    <source>
        <dbReference type="EMBL" id="TBU29844.1"/>
    </source>
</evidence>
<evidence type="ECO:0000256" key="1">
    <source>
        <dbReference type="SAM" id="MobiDB-lite"/>
    </source>
</evidence>
<protein>
    <submittedName>
        <fullName evidence="2">Uncharacterized protein</fullName>
    </submittedName>
</protein>
<dbReference type="AlphaFoldDB" id="A0A4Q9MQ02"/>